<evidence type="ECO:0000256" key="1">
    <source>
        <dbReference type="SAM" id="MobiDB-lite"/>
    </source>
</evidence>
<dbReference type="Proteomes" id="UP000236333">
    <property type="component" value="Unassembled WGS sequence"/>
</dbReference>
<protein>
    <submittedName>
        <fullName evidence="2">Uncharacterized protein</fullName>
    </submittedName>
</protein>
<gene>
    <name evidence="2" type="ORF">TSOC_005111</name>
</gene>
<proteinExistence type="predicted"/>
<accession>A0A2J8A759</accession>
<reference evidence="2 3" key="1">
    <citation type="journal article" date="2017" name="Mol. Biol. Evol.">
        <title>The 4-celled Tetrabaena socialis nuclear genome reveals the essential components for genetic control of cell number at the origin of multicellularity in the volvocine lineage.</title>
        <authorList>
            <person name="Featherston J."/>
            <person name="Arakaki Y."/>
            <person name="Hanschen E.R."/>
            <person name="Ferris P.J."/>
            <person name="Michod R.E."/>
            <person name="Olson B.J.S.C."/>
            <person name="Nozaki H."/>
            <person name="Durand P.M."/>
        </authorList>
    </citation>
    <scope>NUCLEOTIDE SEQUENCE [LARGE SCALE GENOMIC DNA]</scope>
    <source>
        <strain evidence="2 3">NIES-571</strain>
    </source>
</reference>
<keyword evidence="3" id="KW-1185">Reference proteome</keyword>
<dbReference type="EMBL" id="PGGS01000133">
    <property type="protein sequence ID" value="PNH08376.1"/>
    <property type="molecule type" value="Genomic_DNA"/>
</dbReference>
<organism evidence="2 3">
    <name type="scientific">Tetrabaena socialis</name>
    <dbReference type="NCBI Taxonomy" id="47790"/>
    <lineage>
        <taxon>Eukaryota</taxon>
        <taxon>Viridiplantae</taxon>
        <taxon>Chlorophyta</taxon>
        <taxon>core chlorophytes</taxon>
        <taxon>Chlorophyceae</taxon>
        <taxon>CS clade</taxon>
        <taxon>Chlamydomonadales</taxon>
        <taxon>Tetrabaenaceae</taxon>
        <taxon>Tetrabaena</taxon>
    </lineage>
</organism>
<comment type="caution">
    <text evidence="2">The sequence shown here is derived from an EMBL/GenBank/DDBJ whole genome shotgun (WGS) entry which is preliminary data.</text>
</comment>
<evidence type="ECO:0000313" key="2">
    <source>
        <dbReference type="EMBL" id="PNH08376.1"/>
    </source>
</evidence>
<name>A0A2J8A759_9CHLO</name>
<evidence type="ECO:0000313" key="3">
    <source>
        <dbReference type="Proteomes" id="UP000236333"/>
    </source>
</evidence>
<dbReference type="AlphaFoldDB" id="A0A2J8A759"/>
<feature type="region of interest" description="Disordered" evidence="1">
    <location>
        <begin position="45"/>
        <end position="66"/>
    </location>
</feature>
<sequence length="231" mass="25014">MTPMSLRAGARQACRAEQPWRSSAVMLSSDPGSMEPCAANQLRQACSPAAPPPQQRQADSALSTDGPSRIWLPEIVQLFARSFEPQEAPQLALTRAHRCSPGKQHGAAGAAAGSGLPVGHNAAEWGSEEQLAWLAAQGAQWRAVARRMGAAYHGDLALFRSLGHVDCPWNPAIETSSVAVVMSLDEGFLGHVACTLCWLLEQGCQSDWGKARVRARENKELNKWLLEQRQQ</sequence>